<dbReference type="AlphaFoldDB" id="A0AAE2CQY9"/>
<protein>
    <submittedName>
        <fullName evidence="1">Uncharacterized protein</fullName>
    </submittedName>
</protein>
<evidence type="ECO:0000313" key="1">
    <source>
        <dbReference type="EMBL" id="KAK4431222.1"/>
    </source>
</evidence>
<proteinExistence type="predicted"/>
<comment type="caution">
    <text evidence="1">The sequence shown here is derived from an EMBL/GenBank/DDBJ whole genome shotgun (WGS) entry which is preliminary data.</text>
</comment>
<name>A0AAE2CQY9_9LAMI</name>
<reference evidence="1" key="2">
    <citation type="journal article" date="2024" name="Plant">
        <title>Genomic evolution and insights into agronomic trait innovations of Sesamum species.</title>
        <authorList>
            <person name="Miao H."/>
            <person name="Wang L."/>
            <person name="Qu L."/>
            <person name="Liu H."/>
            <person name="Sun Y."/>
            <person name="Le M."/>
            <person name="Wang Q."/>
            <person name="Wei S."/>
            <person name="Zheng Y."/>
            <person name="Lin W."/>
            <person name="Duan Y."/>
            <person name="Cao H."/>
            <person name="Xiong S."/>
            <person name="Wang X."/>
            <person name="Wei L."/>
            <person name="Li C."/>
            <person name="Ma Q."/>
            <person name="Ju M."/>
            <person name="Zhao R."/>
            <person name="Li G."/>
            <person name="Mu C."/>
            <person name="Tian Q."/>
            <person name="Mei H."/>
            <person name="Zhang T."/>
            <person name="Gao T."/>
            <person name="Zhang H."/>
        </authorList>
    </citation>
    <scope>NUCLEOTIDE SEQUENCE</scope>
    <source>
        <strain evidence="1">3651</strain>
    </source>
</reference>
<sequence length="115" mass="12821">MGDEHLVYFTYKQLPNFGYLCGRLGLIAKYCEIEAPNQYQVADRQFTNNQQPLGTKRGAKIFREFNSPTNSTTPRAQTQFEAGNKATAGVEVEQRQLGTVVGLDAMQDVISGEKD</sequence>
<organism evidence="1 2">
    <name type="scientific">Sesamum alatum</name>
    <dbReference type="NCBI Taxonomy" id="300844"/>
    <lineage>
        <taxon>Eukaryota</taxon>
        <taxon>Viridiplantae</taxon>
        <taxon>Streptophyta</taxon>
        <taxon>Embryophyta</taxon>
        <taxon>Tracheophyta</taxon>
        <taxon>Spermatophyta</taxon>
        <taxon>Magnoliopsida</taxon>
        <taxon>eudicotyledons</taxon>
        <taxon>Gunneridae</taxon>
        <taxon>Pentapetalae</taxon>
        <taxon>asterids</taxon>
        <taxon>lamiids</taxon>
        <taxon>Lamiales</taxon>
        <taxon>Pedaliaceae</taxon>
        <taxon>Sesamum</taxon>
    </lineage>
</organism>
<accession>A0AAE2CQY9</accession>
<reference evidence="1" key="1">
    <citation type="submission" date="2020-06" db="EMBL/GenBank/DDBJ databases">
        <authorList>
            <person name="Li T."/>
            <person name="Hu X."/>
            <person name="Zhang T."/>
            <person name="Song X."/>
            <person name="Zhang H."/>
            <person name="Dai N."/>
            <person name="Sheng W."/>
            <person name="Hou X."/>
            <person name="Wei L."/>
        </authorList>
    </citation>
    <scope>NUCLEOTIDE SEQUENCE</scope>
    <source>
        <strain evidence="1">3651</strain>
        <tissue evidence="1">Leaf</tissue>
    </source>
</reference>
<dbReference type="EMBL" id="JACGWO010000003">
    <property type="protein sequence ID" value="KAK4431222.1"/>
    <property type="molecule type" value="Genomic_DNA"/>
</dbReference>
<dbReference type="Proteomes" id="UP001293254">
    <property type="component" value="Unassembled WGS sequence"/>
</dbReference>
<gene>
    <name evidence="1" type="ORF">Salat_0884300</name>
</gene>
<keyword evidence="2" id="KW-1185">Reference proteome</keyword>
<evidence type="ECO:0000313" key="2">
    <source>
        <dbReference type="Proteomes" id="UP001293254"/>
    </source>
</evidence>